<dbReference type="GO" id="GO:0044209">
    <property type="term" value="P:AMP salvage"/>
    <property type="evidence" value="ECO:0007669"/>
    <property type="project" value="UniProtKB-UniRule"/>
</dbReference>
<dbReference type="STRING" id="521010.BbiDN127_0413"/>
<comment type="pathway">
    <text evidence="5">Purine metabolism; AMP biosynthesis via salvage pathway; AMP from ADP: step 1/1.</text>
</comment>
<evidence type="ECO:0000256" key="2">
    <source>
        <dbReference type="ARBA" id="ARBA00022727"/>
    </source>
</evidence>
<dbReference type="Pfam" id="PF00406">
    <property type="entry name" value="ADK"/>
    <property type="match status" value="1"/>
</dbReference>
<dbReference type="InterPro" id="IPR007862">
    <property type="entry name" value="Adenylate_kinase_lid-dom"/>
</dbReference>
<feature type="binding site" evidence="5">
    <location>
        <begin position="10"/>
        <end position="15"/>
    </location>
    <ligand>
        <name>ATP</name>
        <dbReference type="ChEBI" id="CHEBI:30616"/>
    </ligand>
</feature>
<dbReference type="EMBL" id="CP002746">
    <property type="protein sequence ID" value="AEL18593.1"/>
    <property type="molecule type" value="Genomic_DNA"/>
</dbReference>
<protein>
    <recommendedName>
        <fullName evidence="5 7">Adenylate kinase</fullName>
        <shortName evidence="5">AK</shortName>
        <ecNumber evidence="5 7">2.7.4.3</ecNumber>
    </recommendedName>
    <alternativeName>
        <fullName evidence="5">ATP-AMP transphosphorylase</fullName>
    </alternativeName>
    <alternativeName>
        <fullName evidence="5">ATP:AMP phosphotransferase</fullName>
    </alternativeName>
    <alternativeName>
        <fullName evidence="5">Adenylate monophosphate kinase</fullName>
    </alternativeName>
</protein>
<dbReference type="HOGENOM" id="CLU_032354_1_2_12"/>
<dbReference type="HAMAP" id="MF_00235">
    <property type="entry name" value="Adenylate_kinase_Adk"/>
    <property type="match status" value="1"/>
</dbReference>
<feature type="binding site" evidence="5">
    <location>
        <position position="128"/>
    </location>
    <ligand>
        <name>Zn(2+)</name>
        <dbReference type="ChEBI" id="CHEBI:29105"/>
        <note>structural</note>
    </ligand>
</feature>
<reference key="1">
    <citation type="submission" date="2011-06" db="EMBL/GenBank/DDBJ databases">
        <authorList>
            <person name="Mongodin E.F."/>
            <person name="Casjens S.R."/>
            <person name="Fraser-Liggett C.M."/>
            <person name="Qiu W.-G."/>
            <person name="Dunn J.J."/>
            <person name="Luft B.J."/>
            <person name="Schutzer S.E."/>
        </authorList>
    </citation>
    <scope>NUCLEOTIDE SEQUENCE</scope>
    <source>
        <strain>DN127</strain>
    </source>
</reference>
<feature type="binding site" evidence="5">
    <location>
        <begin position="131"/>
        <end position="132"/>
    </location>
    <ligand>
        <name>ATP</name>
        <dbReference type="ChEBI" id="CHEBI:30616"/>
    </ligand>
</feature>
<dbReference type="Gene3D" id="3.40.50.300">
    <property type="entry name" value="P-loop containing nucleotide triphosphate hydrolases"/>
    <property type="match status" value="1"/>
</dbReference>
<feature type="binding site" evidence="5">
    <location>
        <position position="148"/>
    </location>
    <ligand>
        <name>Zn(2+)</name>
        <dbReference type="ChEBI" id="CHEBI:29105"/>
        <note>structural</note>
    </ligand>
</feature>
<evidence type="ECO:0000313" key="9">
    <source>
        <dbReference type="EMBL" id="AEL18593.1"/>
    </source>
</evidence>
<keyword evidence="3 5" id="KW-0547">Nucleotide-binding</keyword>
<evidence type="ECO:0000256" key="1">
    <source>
        <dbReference type="ARBA" id="ARBA00022679"/>
    </source>
</evidence>
<name>G0ALL7_BORBD</name>
<feature type="binding site" evidence="5">
    <location>
        <position position="155"/>
    </location>
    <ligand>
        <name>AMP</name>
        <dbReference type="ChEBI" id="CHEBI:456215"/>
    </ligand>
</feature>
<dbReference type="SUPFAM" id="SSF57774">
    <property type="entry name" value="Microbial and mitochondrial ADK, insert 'zinc finger' domain"/>
    <property type="match status" value="1"/>
</dbReference>
<evidence type="ECO:0000313" key="10">
    <source>
        <dbReference type="Proteomes" id="UP000001634"/>
    </source>
</evidence>
<feature type="binding site" evidence="5">
    <location>
        <position position="145"/>
    </location>
    <ligand>
        <name>Zn(2+)</name>
        <dbReference type="ChEBI" id="CHEBI:29105"/>
        <note>structural</note>
    </ligand>
</feature>
<dbReference type="NCBIfam" id="NF001381">
    <property type="entry name" value="PRK00279.1-3"/>
    <property type="match status" value="1"/>
</dbReference>
<dbReference type="GO" id="GO:0005737">
    <property type="term" value="C:cytoplasm"/>
    <property type="evidence" value="ECO:0007669"/>
    <property type="project" value="UniProtKB-SubCell"/>
</dbReference>
<sequence>MGLVFLGPPGSGKGTISKIISNEFKYQHISTGDLFRENILNSTTLGEEIKKIVERGELVPDLITIKIVEDKIKSIKNNKDFILDGFPRNICQAKALDKFLPNVKIINFLIDEELVIKRLSGRRICKSCNNIFNIYTLATKNIGICDVCGGDLYQREDDKEESLKTRLKEYKLQTKPLIEFYSKCSRLNNIDASVKIDEMRKQIIKIMLKKIKWKRYSK</sequence>
<dbReference type="Proteomes" id="UP000001634">
    <property type="component" value="Chromosome"/>
</dbReference>
<dbReference type="PRINTS" id="PR00094">
    <property type="entry name" value="ADENYLTKNASE"/>
</dbReference>
<feature type="binding site" evidence="5">
    <location>
        <position position="31"/>
    </location>
    <ligand>
        <name>AMP</name>
        <dbReference type="ChEBI" id="CHEBI:456215"/>
    </ligand>
</feature>
<dbReference type="InterPro" id="IPR033690">
    <property type="entry name" value="Adenylat_kinase_CS"/>
</dbReference>
<evidence type="ECO:0000256" key="4">
    <source>
        <dbReference type="ARBA" id="ARBA00022777"/>
    </source>
</evidence>
<evidence type="ECO:0000256" key="6">
    <source>
        <dbReference type="RuleBase" id="RU003330"/>
    </source>
</evidence>
<feature type="region of interest" description="NMP" evidence="5">
    <location>
        <begin position="30"/>
        <end position="59"/>
    </location>
</feature>
<keyword evidence="5" id="KW-0479">Metal-binding</keyword>
<dbReference type="NCBIfam" id="TIGR01351">
    <property type="entry name" value="adk"/>
    <property type="match status" value="1"/>
</dbReference>
<dbReference type="InterPro" id="IPR036193">
    <property type="entry name" value="ADK_active_lid_dom_sf"/>
</dbReference>
<dbReference type="InterPro" id="IPR006259">
    <property type="entry name" value="Adenyl_kin_sub"/>
</dbReference>
<dbReference type="InterPro" id="IPR000850">
    <property type="entry name" value="Adenylat/UMP-CMP_kin"/>
</dbReference>
<evidence type="ECO:0000256" key="7">
    <source>
        <dbReference type="RuleBase" id="RU003331"/>
    </source>
</evidence>
<comment type="subcellular location">
    <subcellularLocation>
        <location evidence="5 7">Cytoplasm</location>
    </subcellularLocation>
</comment>
<feature type="binding site" evidence="5">
    <location>
        <position position="166"/>
    </location>
    <ligand>
        <name>AMP</name>
        <dbReference type="ChEBI" id="CHEBI:456215"/>
    </ligand>
</feature>
<keyword evidence="10" id="KW-1185">Reference proteome</keyword>
<feature type="binding site" evidence="5">
    <location>
        <position position="92"/>
    </location>
    <ligand>
        <name>AMP</name>
        <dbReference type="ChEBI" id="CHEBI:456215"/>
    </ligand>
</feature>
<dbReference type="GO" id="GO:0008270">
    <property type="term" value="F:zinc ion binding"/>
    <property type="evidence" value="ECO:0007669"/>
    <property type="project" value="UniProtKB-UniRule"/>
</dbReference>
<evidence type="ECO:0000256" key="5">
    <source>
        <dbReference type="HAMAP-Rule" id="MF_00235"/>
    </source>
</evidence>
<comment type="function">
    <text evidence="5">Catalyzes the reversible transfer of the terminal phosphate group between ATP and AMP. Plays an important role in cellular energy homeostasis and in adenine nucleotide metabolism.</text>
</comment>
<dbReference type="eggNOG" id="COG0563">
    <property type="taxonomic scope" value="Bacteria"/>
</dbReference>
<reference evidence="9 10" key="3">
    <citation type="journal article" date="2016" name="Int. J. Syst. Evol. Microbiol.">
        <title>Borrelia bissettiae sp. nov. and Borrelia californiensis sp. nov. prevail in diverse enzootic transmission cycles.</title>
        <authorList>
            <person name="Margos G."/>
            <person name="Lane R.S."/>
            <person name="Fedorova N."/>
            <person name="Koloczek J."/>
            <person name="Piesman J."/>
            <person name="Hojgaard A."/>
            <person name="Sing A."/>
            <person name="Fingerle V."/>
        </authorList>
    </citation>
    <scope>NUCLEOTIDE SEQUENCE [LARGE SCALE GENOMIC DNA]</scope>
    <source>
        <strain evidence="9 10">DN127</strain>
    </source>
</reference>
<dbReference type="KEGG" id="bbs:BbiDN127_0413"/>
<feature type="binding site" evidence="5">
    <location>
        <position position="125"/>
    </location>
    <ligand>
        <name>Zn(2+)</name>
        <dbReference type="ChEBI" id="CHEBI:29105"/>
        <note>structural</note>
    </ligand>
</feature>
<evidence type="ECO:0000256" key="3">
    <source>
        <dbReference type="ARBA" id="ARBA00022741"/>
    </source>
</evidence>
<dbReference type="EC" id="2.7.4.3" evidence="5 7"/>
<accession>G0ALL7</accession>
<evidence type="ECO:0000259" key="8">
    <source>
        <dbReference type="Pfam" id="PF05191"/>
    </source>
</evidence>
<keyword evidence="2 5" id="KW-0545">Nucleotide biosynthesis</keyword>
<dbReference type="PANTHER" id="PTHR23359">
    <property type="entry name" value="NUCLEOTIDE KINASE"/>
    <property type="match status" value="1"/>
</dbReference>
<dbReference type="FunFam" id="3.40.50.300:FF:000106">
    <property type="entry name" value="Adenylate kinase mitochondrial"/>
    <property type="match status" value="1"/>
</dbReference>
<dbReference type="GO" id="GO:0004017">
    <property type="term" value="F:AMP kinase activity"/>
    <property type="evidence" value="ECO:0007669"/>
    <property type="project" value="UniProtKB-UniRule"/>
</dbReference>
<dbReference type="RefSeq" id="WP_014023651.1">
    <property type="nucleotide sequence ID" value="NC_015921.1"/>
</dbReference>
<reference evidence="9 10" key="2">
    <citation type="journal article" date="2012" name="J. Bacteriol.">
        <title>Whole-Genome Sequences of Borrelia bissettii, Borrelia valaisiana, and Borrelia spielmanii.</title>
        <authorList>
            <person name="Schutzer S.E."/>
            <person name="Fraser-Liggett C.M."/>
            <person name="Qiu W.G."/>
            <person name="Kraiczy P."/>
            <person name="Mongodin E.F."/>
            <person name="Dunn J.J."/>
            <person name="Luft B.J."/>
            <person name="Casjens S.R."/>
        </authorList>
    </citation>
    <scope>NUCLEOTIDE SEQUENCE [LARGE SCALE GENOMIC DNA]</scope>
    <source>
        <strain evidence="9 10">DN127</strain>
    </source>
</reference>
<dbReference type="GO" id="GO:0005524">
    <property type="term" value="F:ATP binding"/>
    <property type="evidence" value="ECO:0007669"/>
    <property type="project" value="UniProtKB-UniRule"/>
</dbReference>
<comment type="subunit">
    <text evidence="5 7">Monomer.</text>
</comment>
<keyword evidence="5" id="KW-0862">Zinc</keyword>
<feature type="region of interest" description="LID" evidence="5">
    <location>
        <begin position="121"/>
        <end position="158"/>
    </location>
</feature>
<dbReference type="PROSITE" id="PS00113">
    <property type="entry name" value="ADENYLATE_KINASE"/>
    <property type="match status" value="1"/>
</dbReference>
<feature type="binding site" evidence="5">
    <location>
        <position position="122"/>
    </location>
    <ligand>
        <name>ATP</name>
        <dbReference type="ChEBI" id="CHEBI:30616"/>
    </ligand>
</feature>
<dbReference type="InterPro" id="IPR027417">
    <property type="entry name" value="P-loop_NTPase"/>
</dbReference>
<keyword evidence="5 7" id="KW-0067">ATP-binding</keyword>
<comment type="similarity">
    <text evidence="5 6">Belongs to the adenylate kinase family.</text>
</comment>
<organism evidence="9 10">
    <name type="scientific">Borrelia bissettiae (strain DSM 17990 / CIP 109136 / DN127)</name>
    <name type="common">Borreliella bissettiae</name>
    <dbReference type="NCBI Taxonomy" id="521010"/>
    <lineage>
        <taxon>Bacteria</taxon>
        <taxon>Pseudomonadati</taxon>
        <taxon>Spirochaetota</taxon>
        <taxon>Spirochaetia</taxon>
        <taxon>Spirochaetales</taxon>
        <taxon>Borreliaceae</taxon>
        <taxon>Borreliella</taxon>
    </lineage>
</organism>
<feature type="binding site" evidence="5">
    <location>
        <position position="194"/>
    </location>
    <ligand>
        <name>ATP</name>
        <dbReference type="ChEBI" id="CHEBI:30616"/>
    </ligand>
</feature>
<feature type="binding site" evidence="5">
    <location>
        <begin position="57"/>
        <end position="59"/>
    </location>
    <ligand>
        <name>AMP</name>
        <dbReference type="ChEBI" id="CHEBI:456215"/>
    </ligand>
</feature>
<keyword evidence="4 5" id="KW-0418">Kinase</keyword>
<feature type="binding site" evidence="5">
    <location>
        <position position="36"/>
    </location>
    <ligand>
        <name>AMP</name>
        <dbReference type="ChEBI" id="CHEBI:456215"/>
    </ligand>
</feature>
<dbReference type="Pfam" id="PF05191">
    <property type="entry name" value="ADK_lid"/>
    <property type="match status" value="1"/>
</dbReference>
<dbReference type="UniPathway" id="UPA00588">
    <property type="reaction ID" value="UER00649"/>
</dbReference>
<gene>
    <name evidence="5" type="primary">adk</name>
    <name evidence="9" type="ordered locus">BbiDN127_0413</name>
</gene>
<dbReference type="SUPFAM" id="SSF52540">
    <property type="entry name" value="P-loop containing nucleoside triphosphate hydrolases"/>
    <property type="match status" value="1"/>
</dbReference>
<comment type="catalytic activity">
    <reaction evidence="5 7">
        <text>AMP + ATP = 2 ADP</text>
        <dbReference type="Rhea" id="RHEA:12973"/>
        <dbReference type="ChEBI" id="CHEBI:30616"/>
        <dbReference type="ChEBI" id="CHEBI:456215"/>
        <dbReference type="ChEBI" id="CHEBI:456216"/>
        <dbReference type="EC" id="2.7.4.3"/>
    </reaction>
</comment>
<feature type="domain" description="Adenylate kinase active site lid" evidence="8">
    <location>
        <begin position="122"/>
        <end position="157"/>
    </location>
</feature>
<dbReference type="CDD" id="cd01428">
    <property type="entry name" value="ADK"/>
    <property type="match status" value="1"/>
</dbReference>
<feature type="binding site" evidence="5">
    <location>
        <begin position="85"/>
        <end position="88"/>
    </location>
    <ligand>
        <name>AMP</name>
        <dbReference type="ChEBI" id="CHEBI:456215"/>
    </ligand>
</feature>
<comment type="domain">
    <text evidence="5">Consists of three domains, a large central CORE domain and two small peripheral domains, NMPbind and LID, which undergo movements during catalysis. The LID domain closes over the site of phosphoryl transfer upon ATP binding. Assembling and dissambling the active center during each catalytic cycle provides an effective means to prevent ATP hydrolysis. Some bacteria have evolved a zinc-coordinating structure that stabilizes the LID domain.</text>
</comment>
<dbReference type="NCBIfam" id="NF011099">
    <property type="entry name" value="PRK14526.1"/>
    <property type="match status" value="1"/>
</dbReference>
<keyword evidence="1 5" id="KW-0808">Transferase</keyword>
<proteinExistence type="inferred from homology"/>
<keyword evidence="5" id="KW-0963">Cytoplasm</keyword>
<dbReference type="AlphaFoldDB" id="G0ALL7"/>